<sequence length="652" mass="70331">MALMRDNCDSKLEILRWIEIQKNILSQDVQFMRDVITARSDEITQELNQCFIDYEQECERLDAMVKLKNFTLEGQNLGNDYYQENMFETQSKIEELKGKLSLDTSFAKNQHLSFDRVKFENMLKENMYIKTPLEKKYKNKHDIIWEKSKKGSLRTQLSSPSSIDIDKTNNFVYITDTNNSRIQIFTEAGDHYSTLLLPDTFYPLRMKVKESAVYIYGKDNDNFYMAICKRFINTVVPNNSDFKTFECIQELVTFDVSDVNNHKSVIFTPRMFQKKPTMFEVNSSKVFGYLANKFHVVMDMDINLHESTGLNFFGGGSTGTGLFGGTTNSRSSTLNFGGASGGLGGTTVPFGGTTGGLRGTTGGLGGTTSGFGGTTSGFGGKTGGLGGTTGGFGGTTGGLGGTTSGFGGTTGGLGGTTSGFGGFGSTTGGLGGTTGGFGGTTGGLGLTTAGLGGTTCPFGTTTGGFGGTTGGLGLTTAGFDGTVGGFGATSIFSSQEKNKYIYLKSIYLGDKTQAIEIQTLHTHKSQTLLYILYKYCKFAVLVFDVFGICLKGIVQMDTSKIPRTFSIDSQCNVILLTGENDNENANNTLRLNVDVEKTTELSVYTPNGCDVLYSNTLHEDPDGIVDICADSNFDIVLLFSEGAEEGGMIRKY</sequence>
<dbReference type="AlphaFoldDB" id="A0AAV7JYV2"/>
<keyword evidence="3" id="KW-1185">Reference proteome</keyword>
<dbReference type="Proteomes" id="UP001165289">
    <property type="component" value="Unassembled WGS sequence"/>
</dbReference>
<name>A0AAV7JYV2_9METZ</name>
<evidence type="ECO:0000313" key="2">
    <source>
        <dbReference type="EMBL" id="KAI6654134.1"/>
    </source>
</evidence>
<dbReference type="SUPFAM" id="SSF63825">
    <property type="entry name" value="YWTD domain"/>
    <property type="match status" value="1"/>
</dbReference>
<comment type="caution">
    <text evidence="2">The sequence shown here is derived from an EMBL/GenBank/DDBJ whole genome shotgun (WGS) entry which is preliminary data.</text>
</comment>
<keyword evidence="1" id="KW-0677">Repeat</keyword>
<dbReference type="InterPro" id="IPR001258">
    <property type="entry name" value="NHL_repeat"/>
</dbReference>
<dbReference type="EMBL" id="JAKMXF010000233">
    <property type="protein sequence ID" value="KAI6654134.1"/>
    <property type="molecule type" value="Genomic_DNA"/>
</dbReference>
<evidence type="ECO:0000313" key="3">
    <source>
        <dbReference type="Proteomes" id="UP001165289"/>
    </source>
</evidence>
<proteinExistence type="predicted"/>
<accession>A0AAV7JYV2</accession>
<organism evidence="2 3">
    <name type="scientific">Oopsacas minuta</name>
    <dbReference type="NCBI Taxonomy" id="111878"/>
    <lineage>
        <taxon>Eukaryota</taxon>
        <taxon>Metazoa</taxon>
        <taxon>Porifera</taxon>
        <taxon>Hexactinellida</taxon>
        <taxon>Hexasterophora</taxon>
        <taxon>Lyssacinosida</taxon>
        <taxon>Leucopsacidae</taxon>
        <taxon>Oopsacas</taxon>
    </lineage>
</organism>
<dbReference type="InterPro" id="IPR011042">
    <property type="entry name" value="6-blade_b-propeller_TolB-like"/>
</dbReference>
<reference evidence="2 3" key="1">
    <citation type="journal article" date="2023" name="BMC Biol.">
        <title>The compact genome of the sponge Oopsacas minuta (Hexactinellida) is lacking key metazoan core genes.</title>
        <authorList>
            <person name="Santini S."/>
            <person name="Schenkelaars Q."/>
            <person name="Jourda C."/>
            <person name="Duchesne M."/>
            <person name="Belahbib H."/>
            <person name="Rocher C."/>
            <person name="Selva M."/>
            <person name="Riesgo A."/>
            <person name="Vervoort M."/>
            <person name="Leys S.P."/>
            <person name="Kodjabachian L."/>
            <person name="Le Bivic A."/>
            <person name="Borchiellini C."/>
            <person name="Claverie J.M."/>
            <person name="Renard E."/>
        </authorList>
    </citation>
    <scope>NUCLEOTIDE SEQUENCE [LARGE SCALE GENOMIC DNA]</scope>
    <source>
        <strain evidence="2">SPO-2</strain>
    </source>
</reference>
<protein>
    <submittedName>
        <fullName evidence="2">Uncharacterized protein</fullName>
    </submittedName>
</protein>
<evidence type="ECO:0000256" key="1">
    <source>
        <dbReference type="ARBA" id="ARBA00022737"/>
    </source>
</evidence>
<gene>
    <name evidence="2" type="ORF">LOD99_2979</name>
</gene>
<dbReference type="Pfam" id="PF01436">
    <property type="entry name" value="NHL"/>
    <property type="match status" value="1"/>
</dbReference>
<dbReference type="Gene3D" id="2.120.10.30">
    <property type="entry name" value="TolB, C-terminal domain"/>
    <property type="match status" value="1"/>
</dbReference>